<dbReference type="SUPFAM" id="SSF53850">
    <property type="entry name" value="Periplasmic binding protein-like II"/>
    <property type="match status" value="1"/>
</dbReference>
<keyword evidence="3" id="KW-1185">Reference proteome</keyword>
<keyword evidence="1" id="KW-0732">Signal</keyword>
<evidence type="ECO:0000256" key="1">
    <source>
        <dbReference type="SAM" id="SignalP"/>
    </source>
</evidence>
<accession>A0ABT3P635</accession>
<dbReference type="Gene3D" id="3.40.190.10">
    <property type="entry name" value="Periplasmic binding protein-like II"/>
    <property type="match status" value="1"/>
</dbReference>
<dbReference type="Proteomes" id="UP001142810">
    <property type="component" value="Unassembled WGS sequence"/>
</dbReference>
<protein>
    <submittedName>
        <fullName evidence="2">Phosphate ABC transporter substrate-binding protein</fullName>
    </submittedName>
</protein>
<proteinExistence type="predicted"/>
<gene>
    <name evidence="2" type="ORF">OPS25_06975</name>
</gene>
<sequence length="136" mass="14162">MMTSMIAGTLLSIAPYALADVVVIVNPANSSTVDNETVKRIFLGKEKKFPGGTAATPINQKGDAATRNQFDEKVLERNSSQISAYWSKLVFTGKGTPPKEVADDAAAVAAVAADPSAISYVDSSAVTDAVKVISAQ</sequence>
<dbReference type="EMBL" id="JAPFRD010000009">
    <property type="protein sequence ID" value="MCW8108233.1"/>
    <property type="molecule type" value="Genomic_DNA"/>
</dbReference>
<evidence type="ECO:0000313" key="2">
    <source>
        <dbReference type="EMBL" id="MCW8108233.1"/>
    </source>
</evidence>
<evidence type="ECO:0000313" key="3">
    <source>
        <dbReference type="Proteomes" id="UP001142810"/>
    </source>
</evidence>
<comment type="caution">
    <text evidence="2">The sequence shown here is derived from an EMBL/GenBank/DDBJ whole genome shotgun (WGS) entry which is preliminary data.</text>
</comment>
<organism evidence="2 3">
    <name type="scientific">Alteromonas aquimaris</name>
    <dbReference type="NCBI Taxonomy" id="2998417"/>
    <lineage>
        <taxon>Bacteria</taxon>
        <taxon>Pseudomonadati</taxon>
        <taxon>Pseudomonadota</taxon>
        <taxon>Gammaproteobacteria</taxon>
        <taxon>Alteromonadales</taxon>
        <taxon>Alteromonadaceae</taxon>
        <taxon>Alteromonas/Salinimonas group</taxon>
        <taxon>Alteromonas</taxon>
    </lineage>
</organism>
<reference evidence="2" key="1">
    <citation type="submission" date="2022-11" db="EMBL/GenBank/DDBJ databases">
        <title>Alteromonas sp. nov., isolated from sea water of the Qingdao.</title>
        <authorList>
            <person name="Wang Q."/>
        </authorList>
    </citation>
    <scope>NUCLEOTIDE SEQUENCE</scope>
    <source>
        <strain evidence="2">ASW11-7</strain>
    </source>
</reference>
<feature type="signal peptide" evidence="1">
    <location>
        <begin position="1"/>
        <end position="19"/>
    </location>
</feature>
<feature type="chain" id="PRO_5045721412" evidence="1">
    <location>
        <begin position="20"/>
        <end position="136"/>
    </location>
</feature>
<name>A0ABT3P635_9ALTE</name>